<evidence type="ECO:0000256" key="4">
    <source>
        <dbReference type="ARBA" id="ARBA00022723"/>
    </source>
</evidence>
<dbReference type="GO" id="GO:0033726">
    <property type="term" value="F:aldehyde ferredoxin oxidoreductase activity"/>
    <property type="evidence" value="ECO:0007669"/>
    <property type="project" value="UniProtKB-EC"/>
</dbReference>
<dbReference type="PANTHER" id="PTHR30038:SF7">
    <property type="entry name" value="TUNGSTEN-CONTAINING GLYCERALDEHYDE-3-PHOSPHATE:FERREDOXIN OXIDOREDUCTASE"/>
    <property type="match status" value="1"/>
</dbReference>
<feature type="domain" description="Aldehyde ferredoxin oxidoreductase N-terminal" evidence="9">
    <location>
        <begin position="5"/>
        <end position="208"/>
    </location>
</feature>
<keyword evidence="11" id="KW-1185">Reference proteome</keyword>
<comment type="cofactor">
    <cofactor evidence="8">
        <name>tungstopterin</name>
        <dbReference type="ChEBI" id="CHEBI:30402"/>
    </cofactor>
</comment>
<evidence type="ECO:0000313" key="10">
    <source>
        <dbReference type="EMBL" id="ACU90234.1"/>
    </source>
</evidence>
<dbReference type="Gene3D" id="1.10.599.10">
    <property type="entry name" value="Aldehyde Ferredoxin Oxidoreductase Protein, subunit A, domain 3"/>
    <property type="match status" value="1"/>
</dbReference>
<gene>
    <name evidence="10" type="ordered locus">Dbac_2150</name>
</gene>
<dbReference type="InterPro" id="IPR001203">
    <property type="entry name" value="OxRdtase_Ald_Fedxn_C"/>
</dbReference>
<accession>C7LPK5</accession>
<dbReference type="InterPro" id="IPR036503">
    <property type="entry name" value="Ald_Fedxn_OxRdtase_N_sf"/>
</dbReference>
<sequence length="619" mass="67384">MPYGYNGKILVVDLTAGTWSVDEHDETWYRTYWGGGALASWYMHKFIPTKTDPLGPENVLIFAASVLCGCGMSGFNRYTVAAMSPLTGGFGESEAAGYFGPEMKHAGFDAVVFKGKSSKPVYLWINKGQVELRPAGQLWGMENAPFLDAVREELGDKKIRIASIGPAGEKMSRLACIINELAHANGRSGMGAVMGSKNLKAVIVRGEEGGIELANPEAFKELNLFHRKRIGEHMPNVGMRKFGTVQHMMAQQNSGILPTRNWKDCQFEDAAKLGWEGYEKVFDGNHTCYKCTVACKRKVNNIAEKRYGGPEYETLAALGSMCGVGDLDAVCRGHELCNAMGLDTVGAGAAVAFAMELAQKGILDAKDMGGRLITFGDGAGMLELLGKIARREGLGDILADGVKRAAERIGKGSEEYAFHVKGQEPAFHDPRGKTGVGLGFALSPTGADHIEAPHEVPFQGEGVKLVNPLGIIVAPKALDNGLGKVRYFIAGEKTWAMNNTLGICNFVVAPLFALSYAKLCEVVEAVTGWSTSLHELMLVAERSMVLARMFNIREGMDSKDDTLFRRMFEPLPEGPLKGTTIDPTEFKNMLGMYYAMMNWTEKGIPREGALYNLSLDWLN</sequence>
<dbReference type="KEGG" id="dba:Dbac_2150"/>
<dbReference type="InterPro" id="IPR013983">
    <property type="entry name" value="Ald_Fedxn_OxRdtase_N"/>
</dbReference>
<dbReference type="PANTHER" id="PTHR30038">
    <property type="entry name" value="ALDEHYDE FERREDOXIN OXIDOREDUCTASE"/>
    <property type="match status" value="1"/>
</dbReference>
<evidence type="ECO:0000256" key="1">
    <source>
        <dbReference type="ARBA" id="ARBA00001966"/>
    </source>
</evidence>
<evidence type="ECO:0000256" key="2">
    <source>
        <dbReference type="ARBA" id="ARBA00011032"/>
    </source>
</evidence>
<dbReference type="SMART" id="SM00790">
    <property type="entry name" value="AFOR_N"/>
    <property type="match status" value="1"/>
</dbReference>
<dbReference type="SUPFAM" id="SSF48310">
    <property type="entry name" value="Aldehyde ferredoxin oxidoreductase, C-terminal domains"/>
    <property type="match status" value="1"/>
</dbReference>
<keyword evidence="7" id="KW-0411">Iron-sulfur</keyword>
<evidence type="ECO:0000256" key="6">
    <source>
        <dbReference type="ARBA" id="ARBA00023004"/>
    </source>
</evidence>
<dbReference type="RefSeq" id="WP_015774325.1">
    <property type="nucleotide sequence ID" value="NC_013173.1"/>
</dbReference>
<dbReference type="eggNOG" id="COG2414">
    <property type="taxonomic scope" value="Bacteria"/>
</dbReference>
<dbReference type="InterPro" id="IPR051919">
    <property type="entry name" value="W-dependent_AOR"/>
</dbReference>
<evidence type="ECO:0000256" key="5">
    <source>
        <dbReference type="ARBA" id="ARBA00023002"/>
    </source>
</evidence>
<proteinExistence type="inferred from homology"/>
<dbReference type="InterPro" id="IPR013984">
    <property type="entry name" value="Ald_Fedxn_OxRdtase_dom2"/>
</dbReference>
<comment type="similarity">
    <text evidence="2">Belongs to the AOR/FOR family.</text>
</comment>
<organism evidence="10 11">
    <name type="scientific">Desulfomicrobium baculatum (strain DSM 4028 / VKM B-1378 / X)</name>
    <name type="common">Desulfovibrio baculatus</name>
    <dbReference type="NCBI Taxonomy" id="525897"/>
    <lineage>
        <taxon>Bacteria</taxon>
        <taxon>Pseudomonadati</taxon>
        <taxon>Thermodesulfobacteriota</taxon>
        <taxon>Desulfovibrionia</taxon>
        <taxon>Desulfovibrionales</taxon>
        <taxon>Desulfomicrobiaceae</taxon>
        <taxon>Desulfomicrobium</taxon>
    </lineage>
</organism>
<dbReference type="Pfam" id="PF02730">
    <property type="entry name" value="AFOR_N"/>
    <property type="match status" value="1"/>
</dbReference>
<evidence type="ECO:0000256" key="7">
    <source>
        <dbReference type="ARBA" id="ARBA00023014"/>
    </source>
</evidence>
<dbReference type="Pfam" id="PF01314">
    <property type="entry name" value="AFOR_C"/>
    <property type="match status" value="1"/>
</dbReference>
<dbReference type="EC" id="1.2.7.5" evidence="10"/>
<dbReference type="InterPro" id="IPR036021">
    <property type="entry name" value="Tungsten_al_ferr_oxy-like_C"/>
</dbReference>
<evidence type="ECO:0000256" key="3">
    <source>
        <dbReference type="ARBA" id="ARBA00022485"/>
    </source>
</evidence>
<dbReference type="SUPFAM" id="SSF56228">
    <property type="entry name" value="Aldehyde ferredoxin oxidoreductase, N-terminal domain"/>
    <property type="match status" value="1"/>
</dbReference>
<dbReference type="OrthoDB" id="9763894at2"/>
<reference evidence="10 11" key="1">
    <citation type="journal article" date="2009" name="Stand. Genomic Sci.">
        <title>Complete genome sequence of Desulfomicrobium baculatum type strain (X).</title>
        <authorList>
            <person name="Copeland A."/>
            <person name="Spring S."/>
            <person name="Goker M."/>
            <person name="Schneider S."/>
            <person name="Lapidus A."/>
            <person name="Del Rio T.G."/>
            <person name="Tice H."/>
            <person name="Cheng J.F."/>
            <person name="Chen F."/>
            <person name="Nolan M."/>
            <person name="Bruce D."/>
            <person name="Goodwin L."/>
            <person name="Pitluck S."/>
            <person name="Ivanova N."/>
            <person name="Mavrommatis K."/>
            <person name="Ovchinnikova G."/>
            <person name="Pati A."/>
            <person name="Chen A."/>
            <person name="Palaniappan K."/>
            <person name="Land M."/>
            <person name="Hauser L."/>
            <person name="Chang Y.J."/>
            <person name="Jeffries C.C."/>
            <person name="Meincke L."/>
            <person name="Sims D."/>
            <person name="Brettin T."/>
            <person name="Detter J.C."/>
            <person name="Han C."/>
            <person name="Chain P."/>
            <person name="Bristow J."/>
            <person name="Eisen J.A."/>
            <person name="Markowitz V."/>
            <person name="Hugenholtz P."/>
            <person name="Kyrpides N.C."/>
            <person name="Klenk H.P."/>
            <person name="Lucas S."/>
        </authorList>
    </citation>
    <scope>NUCLEOTIDE SEQUENCE [LARGE SCALE GENOMIC DNA]</scope>
    <source>
        <strain evidence="11">DSM 4028 / VKM B-1378 / X</strain>
    </source>
</reference>
<dbReference type="HOGENOM" id="CLU_020364_1_0_7"/>
<dbReference type="GO" id="GO:0046872">
    <property type="term" value="F:metal ion binding"/>
    <property type="evidence" value="ECO:0007669"/>
    <property type="project" value="UniProtKB-KW"/>
</dbReference>
<keyword evidence="5 10" id="KW-0560">Oxidoreductase</keyword>
<dbReference type="Gene3D" id="1.10.569.10">
    <property type="entry name" value="Aldehyde Ferredoxin Oxidoreductase Protein, subunit A, domain 2"/>
    <property type="match status" value="1"/>
</dbReference>
<keyword evidence="3" id="KW-0004">4Fe-4S</keyword>
<dbReference type="Gene3D" id="3.60.9.10">
    <property type="entry name" value="Aldehyde ferredoxin oxidoreductase, N-terminal domain"/>
    <property type="match status" value="1"/>
</dbReference>
<protein>
    <submittedName>
        <fullName evidence="10">Aldehyde ferredoxin oxidoreductase</fullName>
        <ecNumber evidence="10">1.2.7.5</ecNumber>
    </submittedName>
</protein>
<evidence type="ECO:0000256" key="8">
    <source>
        <dbReference type="ARBA" id="ARBA00049934"/>
    </source>
</evidence>
<dbReference type="AlphaFoldDB" id="C7LPK5"/>
<dbReference type="InterPro" id="IPR013985">
    <property type="entry name" value="Ald_Fedxn_OxRdtase_dom3"/>
</dbReference>
<dbReference type="EMBL" id="CP001629">
    <property type="protein sequence ID" value="ACU90234.1"/>
    <property type="molecule type" value="Genomic_DNA"/>
</dbReference>
<evidence type="ECO:0000313" key="11">
    <source>
        <dbReference type="Proteomes" id="UP000002216"/>
    </source>
</evidence>
<dbReference type="GO" id="GO:0009055">
    <property type="term" value="F:electron transfer activity"/>
    <property type="evidence" value="ECO:0007669"/>
    <property type="project" value="InterPro"/>
</dbReference>
<dbReference type="STRING" id="525897.Dbac_2150"/>
<evidence type="ECO:0000259" key="9">
    <source>
        <dbReference type="SMART" id="SM00790"/>
    </source>
</evidence>
<keyword evidence="6" id="KW-0408">Iron</keyword>
<name>C7LPK5_DESBD</name>
<dbReference type="Proteomes" id="UP000002216">
    <property type="component" value="Chromosome"/>
</dbReference>
<keyword evidence="4" id="KW-0479">Metal-binding</keyword>
<comment type="cofactor">
    <cofactor evidence="1">
        <name>[4Fe-4S] cluster</name>
        <dbReference type="ChEBI" id="CHEBI:49883"/>
    </cofactor>
</comment>
<dbReference type="GO" id="GO:0051539">
    <property type="term" value="F:4 iron, 4 sulfur cluster binding"/>
    <property type="evidence" value="ECO:0007669"/>
    <property type="project" value="UniProtKB-KW"/>
</dbReference>